<protein>
    <recommendedName>
        <fullName evidence="7">16S rRNA (Cytosine(1402)-N(4))-methyltransferase</fullName>
    </recommendedName>
</protein>
<evidence type="ECO:0000256" key="2">
    <source>
        <dbReference type="ARBA" id="ARBA00022603"/>
    </source>
</evidence>
<accession>A0A381PZJ2</accession>
<dbReference type="InterPro" id="IPR023397">
    <property type="entry name" value="SAM-dep_MeTrfase_MraW_recog"/>
</dbReference>
<feature type="compositionally biased region" description="Basic and acidic residues" evidence="5">
    <location>
        <begin position="305"/>
        <end position="314"/>
    </location>
</feature>
<dbReference type="GO" id="GO:0005737">
    <property type="term" value="C:cytoplasm"/>
    <property type="evidence" value="ECO:0007669"/>
    <property type="project" value="TreeGrafter"/>
</dbReference>
<feature type="region of interest" description="Disordered" evidence="5">
    <location>
        <begin position="284"/>
        <end position="314"/>
    </location>
</feature>
<dbReference type="Gene3D" id="1.10.150.170">
    <property type="entry name" value="Putative methyltransferase TM0872, insert domain"/>
    <property type="match status" value="1"/>
</dbReference>
<evidence type="ECO:0000256" key="5">
    <source>
        <dbReference type="SAM" id="MobiDB-lite"/>
    </source>
</evidence>
<evidence type="ECO:0008006" key="7">
    <source>
        <dbReference type="Google" id="ProtNLM"/>
    </source>
</evidence>
<evidence type="ECO:0000256" key="4">
    <source>
        <dbReference type="ARBA" id="ARBA00022691"/>
    </source>
</evidence>
<keyword evidence="4" id="KW-0949">S-adenosyl-L-methionine</keyword>
<dbReference type="Gene3D" id="3.40.50.150">
    <property type="entry name" value="Vaccinia Virus protein VP39"/>
    <property type="match status" value="1"/>
</dbReference>
<organism evidence="6">
    <name type="scientific">marine metagenome</name>
    <dbReference type="NCBI Taxonomy" id="408172"/>
    <lineage>
        <taxon>unclassified sequences</taxon>
        <taxon>metagenomes</taxon>
        <taxon>ecological metagenomes</taxon>
    </lineage>
</organism>
<dbReference type="AlphaFoldDB" id="A0A381PZJ2"/>
<dbReference type="Pfam" id="PF01795">
    <property type="entry name" value="Methyltransf_5"/>
    <property type="match status" value="1"/>
</dbReference>
<dbReference type="InterPro" id="IPR002903">
    <property type="entry name" value="RsmH"/>
</dbReference>
<evidence type="ECO:0000313" key="6">
    <source>
        <dbReference type="EMBL" id="SUZ71367.1"/>
    </source>
</evidence>
<proteinExistence type="inferred from homology"/>
<sequence length="314" mass="34655">MSVHGHEPVMTREVVQALNVQADGTYVDATFGRGGHTRAILSCLGPAGRVLAIDRDPEAHRCAKQMSEAENRLTFVQASFSELFEMVNSHGLVHRVTGLVLDLGVSSPQLDSHERGFSFNGDGPLDMRMNPDMGQSAAEWLNTVTEERLRNCLRELGEERYSRRIARAVVAARTSRPLSRTLELADIVAHVVPTREPGKHPATRTFQAIRMQVNQELGELKSVLPQALSVLEPGGRLVVISFHSLEHRAVKQFLRQSASGDRYPPDLPVTHDQIRPAVKILSKPLRPGQQEVETNPRARSAVLRAAEKTGHADS</sequence>
<comment type="similarity">
    <text evidence="1">Belongs to the methyltransferase superfamily. RsmH family.</text>
</comment>
<dbReference type="EMBL" id="UINC01001119">
    <property type="protein sequence ID" value="SUZ71367.1"/>
    <property type="molecule type" value="Genomic_DNA"/>
</dbReference>
<gene>
    <name evidence="6" type="ORF">METZ01_LOCUS24221</name>
</gene>
<evidence type="ECO:0000256" key="1">
    <source>
        <dbReference type="ARBA" id="ARBA00010396"/>
    </source>
</evidence>
<name>A0A381PZJ2_9ZZZZ</name>
<dbReference type="PIRSF" id="PIRSF004486">
    <property type="entry name" value="MraW"/>
    <property type="match status" value="1"/>
</dbReference>
<dbReference type="GO" id="GO:0070475">
    <property type="term" value="P:rRNA base methylation"/>
    <property type="evidence" value="ECO:0007669"/>
    <property type="project" value="TreeGrafter"/>
</dbReference>
<dbReference type="SUPFAM" id="SSF81799">
    <property type="entry name" value="Putative methyltransferase TM0872, insert domain"/>
    <property type="match status" value="1"/>
</dbReference>
<dbReference type="SUPFAM" id="SSF53335">
    <property type="entry name" value="S-adenosyl-L-methionine-dependent methyltransferases"/>
    <property type="match status" value="1"/>
</dbReference>
<dbReference type="PANTHER" id="PTHR11265">
    <property type="entry name" value="S-ADENOSYL-METHYLTRANSFERASE MRAW"/>
    <property type="match status" value="1"/>
</dbReference>
<dbReference type="HAMAP" id="MF_01007">
    <property type="entry name" value="16SrRNA_methyltr_H"/>
    <property type="match status" value="1"/>
</dbReference>
<dbReference type="GO" id="GO:0071424">
    <property type="term" value="F:rRNA (cytosine-N4-)-methyltransferase activity"/>
    <property type="evidence" value="ECO:0007669"/>
    <property type="project" value="TreeGrafter"/>
</dbReference>
<keyword evidence="3" id="KW-0808">Transferase</keyword>
<keyword evidence="2" id="KW-0489">Methyltransferase</keyword>
<reference evidence="6" key="1">
    <citation type="submission" date="2018-05" db="EMBL/GenBank/DDBJ databases">
        <authorList>
            <person name="Lanie J.A."/>
            <person name="Ng W.-L."/>
            <person name="Kazmierczak K.M."/>
            <person name="Andrzejewski T.M."/>
            <person name="Davidsen T.M."/>
            <person name="Wayne K.J."/>
            <person name="Tettelin H."/>
            <person name="Glass J.I."/>
            <person name="Rusch D."/>
            <person name="Podicherti R."/>
            <person name="Tsui H.-C.T."/>
            <person name="Winkler M.E."/>
        </authorList>
    </citation>
    <scope>NUCLEOTIDE SEQUENCE</scope>
</reference>
<dbReference type="PANTHER" id="PTHR11265:SF0">
    <property type="entry name" value="12S RRNA N4-METHYLCYTIDINE METHYLTRANSFERASE"/>
    <property type="match status" value="1"/>
</dbReference>
<dbReference type="NCBIfam" id="TIGR00006">
    <property type="entry name" value="16S rRNA (cytosine(1402)-N(4))-methyltransferase RsmH"/>
    <property type="match status" value="1"/>
</dbReference>
<evidence type="ECO:0000256" key="3">
    <source>
        <dbReference type="ARBA" id="ARBA00022679"/>
    </source>
</evidence>
<dbReference type="InterPro" id="IPR029063">
    <property type="entry name" value="SAM-dependent_MTases_sf"/>
</dbReference>